<dbReference type="OrthoDB" id="7156875at2"/>
<keyword evidence="2" id="KW-0106">Calcium</keyword>
<protein>
    <recommendedName>
        <fullName evidence="3">PilY1 beta-propeller domain-containing protein</fullName>
    </recommendedName>
</protein>
<dbReference type="GO" id="GO:0046872">
    <property type="term" value="F:metal ion binding"/>
    <property type="evidence" value="ECO:0007669"/>
    <property type="project" value="UniProtKB-KW"/>
</dbReference>
<dbReference type="Pfam" id="PF05567">
    <property type="entry name" value="T4P_PilY1"/>
    <property type="match status" value="1"/>
</dbReference>
<evidence type="ECO:0000259" key="3">
    <source>
        <dbReference type="Pfam" id="PF05567"/>
    </source>
</evidence>
<proteinExistence type="predicted"/>
<comment type="caution">
    <text evidence="4">The sequence shown here is derived from an EMBL/GenBank/DDBJ whole genome shotgun (WGS) entry which is preliminary data.</text>
</comment>
<feature type="domain" description="PilY1 beta-propeller" evidence="3">
    <location>
        <begin position="729"/>
        <end position="1084"/>
    </location>
</feature>
<accession>A0A370KAT2</accession>
<dbReference type="Proteomes" id="UP000254711">
    <property type="component" value="Unassembled WGS sequence"/>
</dbReference>
<evidence type="ECO:0000256" key="1">
    <source>
        <dbReference type="ARBA" id="ARBA00022723"/>
    </source>
</evidence>
<keyword evidence="1" id="KW-0479">Metal-binding</keyword>
<evidence type="ECO:0000256" key="2">
    <source>
        <dbReference type="ARBA" id="ARBA00022837"/>
    </source>
</evidence>
<name>A0A370KAT2_9GAMM</name>
<keyword evidence="5" id="KW-1185">Reference proteome</keyword>
<dbReference type="AlphaFoldDB" id="A0A370KAT2"/>
<sequence>MLMTIAANYRLRHTLLGLVLTTLAGHAGLSMAGTVELSPGPPSATTSVAPNLVLTFDDSGSMNWHHMPDARPYDDKAWVNSTTDQKQDDTSNRTYTANYPWLCAGTINSAITDTADVRSWSMNGVYFNPNNTYTPPVKADGSSMANATYASAWDNGITNNRPTSPSTSTKTNLGAASFCGKTGGGYYKYTGATLSVDSSTGKLTSASITSLYTSGNWTWVAVTTAQQQNFANWYSYYRTRTMAAVSAVSLAFQPFSDNVRVAWQNINNSSNVLSTSTNIYKFVDDNAAKKISTGNVRSKFYDWLFAMPATGSTPNRTAAIRVGDYFTNRTGASDNNPYWDRDVNKELVCRQNYHIQMTDGMWNSDTPSAQSPNDTTSISKLPDGLQGFSTSDAESKVIWNEASNSVPTMADIAFKYWATDLQAGVTSGSSLFSTAANRLKVTPSLTDQSTTLFGKTLSADSDPRTNKEIYWNPANDPATWPHLVQYMIGFGASGTLNNTAATLKSLRQGNTAWPVPVVATDDGKKIDDMWHAAINSRGAFFAASSPSALSNALKSIINGIISRSTTSVAGSINSSVLTSGSVTYQAGYDTNDWKGSLTANRVNTDGSISTAALWNGRTLLDAQAKKGDTRVILTSTAAGTGKGAAFTGASVVAAIKAVDANFDASSTGTDRLAWLRGDQSKEATTFRQRNSVFGAVINAQVVYVAQPSSGYRDVWPAKSPEADGVALGKTYEQFRYDHAKRAPTIYVAANDGMLHAFDATTSDTKATSVDVTPNPGAERWAYVPQSAYGRLTGWSSLTNFSFMPSVDGTPVTRDVYFSSGANTGWRTILVGGLRLGGRGVYALDITEPTASQGGASGKVMGPADKVLWEFNSSLASGANGDPANLGYTYGRPNIGRLANGKWVVLVPGGYFPTGSTETAAGNNYSSLFVLDAQTGALLQELKTPTTVTGMTGDVVSYGLTTPVMGDYNSDQIDDVAFAGDLQGNVWRFDLTDSDPAKWKVDLFYRPQNPGYQPVTVMPRLFPDPIAGGLVVLFGTGKYLGGVDNVIDDNTQVQSIYGIRDSGVAGQTPVVGNNTSTPLVKQTMVEMSGVRGLTSNPVPVKTSGNVPIRGWYIDLDISSAKGERVVVDASAIFSTNQAILTTLIPQNNDPCDPAPRGALMVLDAATGQANLGGNVGAIGGWPDGYAQAGLRVKNPPTGGFLPVASAMGGGVAYIPGLTSDTSVGGSDGKTPSFGIPVWRRRSWRSLNDAQ</sequence>
<dbReference type="InterPro" id="IPR008707">
    <property type="entry name" value="B-propeller_PilY1"/>
</dbReference>
<dbReference type="RefSeq" id="WP_114823492.1">
    <property type="nucleotide sequence ID" value="NZ_QQSY01000001.1"/>
</dbReference>
<dbReference type="EMBL" id="QQSY01000001">
    <property type="protein sequence ID" value="RDI99755.1"/>
    <property type="molecule type" value="Genomic_DNA"/>
</dbReference>
<evidence type="ECO:0000313" key="4">
    <source>
        <dbReference type="EMBL" id="RDI99755.1"/>
    </source>
</evidence>
<gene>
    <name evidence="4" type="ORF">DVT68_02625</name>
</gene>
<evidence type="ECO:0000313" key="5">
    <source>
        <dbReference type="Proteomes" id="UP000254711"/>
    </source>
</evidence>
<organism evidence="4 5">
    <name type="scientific">Dyella solisilvae</name>
    <dbReference type="NCBI Taxonomy" id="1920168"/>
    <lineage>
        <taxon>Bacteria</taxon>
        <taxon>Pseudomonadati</taxon>
        <taxon>Pseudomonadota</taxon>
        <taxon>Gammaproteobacteria</taxon>
        <taxon>Lysobacterales</taxon>
        <taxon>Rhodanobacteraceae</taxon>
        <taxon>Dyella</taxon>
    </lineage>
</organism>
<reference evidence="4 5" key="1">
    <citation type="submission" date="2018-07" db="EMBL/GenBank/DDBJ databases">
        <title>Dyella solisilvae sp. nov., isolated from the pine and broad-leaved mixed forest soil.</title>
        <authorList>
            <person name="Gao Z."/>
            <person name="Qiu L."/>
        </authorList>
    </citation>
    <scope>NUCLEOTIDE SEQUENCE [LARGE SCALE GENOMIC DNA]</scope>
    <source>
        <strain evidence="4 5">DHG54</strain>
    </source>
</reference>